<dbReference type="InterPro" id="IPR003593">
    <property type="entry name" value="AAA+_ATPase"/>
</dbReference>
<evidence type="ECO:0000259" key="2">
    <source>
        <dbReference type="SMART" id="SM00382"/>
    </source>
</evidence>
<comment type="similarity">
    <text evidence="1">Belongs to the AAA ATPase family. BCS1 subfamily.</text>
</comment>
<dbReference type="SUPFAM" id="SSF52540">
    <property type="entry name" value="P-loop containing nucleoside triphosphate hydrolases"/>
    <property type="match status" value="1"/>
</dbReference>
<reference evidence="3" key="1">
    <citation type="journal article" date="2017" name="Science">
        <title>Giant viruses with an expanded complement of translation system components.</title>
        <authorList>
            <person name="Schulz F."/>
            <person name="Yutin N."/>
            <person name="Ivanova N.N."/>
            <person name="Ortega D.R."/>
            <person name="Lee T.K."/>
            <person name="Vierheilig J."/>
            <person name="Daims H."/>
            <person name="Horn M."/>
            <person name="Wagner M."/>
            <person name="Jensen G.J."/>
            <person name="Kyrpides N.C."/>
            <person name="Koonin E.V."/>
            <person name="Woyke T."/>
        </authorList>
    </citation>
    <scope>NUCLEOTIDE SEQUENCE</scope>
    <source>
        <strain evidence="3">CTV1</strain>
    </source>
</reference>
<dbReference type="InterPro" id="IPR050747">
    <property type="entry name" value="Mitochondrial_chaperone_BCS1"/>
</dbReference>
<proteinExistence type="inferred from homology"/>
<dbReference type="GO" id="GO:0016887">
    <property type="term" value="F:ATP hydrolysis activity"/>
    <property type="evidence" value="ECO:0007669"/>
    <property type="project" value="InterPro"/>
</dbReference>
<name>A0A1V0SBK5_9VIRU</name>
<dbReference type="Gene3D" id="3.40.50.300">
    <property type="entry name" value="P-loop containing nucleotide triphosphate hydrolases"/>
    <property type="match status" value="2"/>
</dbReference>
<dbReference type="SMART" id="SM00382">
    <property type="entry name" value="AAA"/>
    <property type="match status" value="1"/>
</dbReference>
<dbReference type="InterPro" id="IPR003959">
    <property type="entry name" value="ATPase_AAA_core"/>
</dbReference>
<evidence type="ECO:0000256" key="1">
    <source>
        <dbReference type="ARBA" id="ARBA00007448"/>
    </source>
</evidence>
<dbReference type="InterPro" id="IPR027417">
    <property type="entry name" value="P-loop_NTPase"/>
</dbReference>
<sequence>MNDISGSLVQNKNTAGSENNITDILKTSLPLLILGSRDKSMLEIIMFPIMSYLIIKSFDYIPIIYNKIYYLFRLDRILDRVNYLYNKYQLDIMKNNQLYSQINRYIVDHYSDNINRYKYTENKDNVIDRDIEFDSFNYCVEDVEILKTETNYIIYSHDKENINKFIDNVKRYNKKILDQITDNYISIYDWNYDKKCFEAKKVVFCNKNIENVFLSDENTKLIDYITQFKKNKNVYTRLGLPHKLGVLMYGQPGCGKSSTIYAIAEQYGKKIYKLSFKKIKSKSDFDALREKIPKKAVVVIEDADCVTCLKRRTMNPQNENFADNVISVHNIDTQRVYNNACDECRGSSPYISFSVDGGKTVSFGSRKEIFDVLNKEFLKIVDSYRQRAVDGFGQAILDKLKEEMTSRDGITLDDILEFLDGYHDLQDCIIIMTTNHKELMDDAVIRHGRMDLHVEFKLCNSHQFNNIFEYYTGKKIAELCANFKFPENTFSTAKIINEFVLPNIQQPELILTNINLGKK</sequence>
<evidence type="ECO:0000313" key="3">
    <source>
        <dbReference type="EMBL" id="ARF09107.1"/>
    </source>
</evidence>
<organism evidence="3">
    <name type="scientific">Catovirus CTV1</name>
    <dbReference type="NCBI Taxonomy" id="1977631"/>
    <lineage>
        <taxon>Viruses</taxon>
        <taxon>Varidnaviria</taxon>
        <taxon>Bamfordvirae</taxon>
        <taxon>Nucleocytoviricota</taxon>
        <taxon>Megaviricetes</taxon>
        <taxon>Imitervirales</taxon>
        <taxon>Mimiviridae</taxon>
        <taxon>Klosneuvirinae</taxon>
        <taxon>Catovirus</taxon>
    </lineage>
</organism>
<feature type="domain" description="AAA+ ATPase" evidence="2">
    <location>
        <begin position="242"/>
        <end position="460"/>
    </location>
</feature>
<accession>A0A1V0SBK5</accession>
<protein>
    <submittedName>
        <fullName evidence="3">AAA family ATPase</fullName>
    </submittedName>
</protein>
<gene>
    <name evidence="3" type="ORF">Catovirus_2_56</name>
</gene>
<dbReference type="GO" id="GO:0005524">
    <property type="term" value="F:ATP binding"/>
    <property type="evidence" value="ECO:0007669"/>
    <property type="project" value="InterPro"/>
</dbReference>
<dbReference type="EMBL" id="KY684084">
    <property type="protein sequence ID" value="ARF09107.1"/>
    <property type="molecule type" value="Genomic_DNA"/>
</dbReference>
<dbReference type="Pfam" id="PF00004">
    <property type="entry name" value="AAA"/>
    <property type="match status" value="2"/>
</dbReference>
<dbReference type="PANTHER" id="PTHR23070">
    <property type="entry name" value="BCS1 AAA-TYPE ATPASE"/>
    <property type="match status" value="1"/>
</dbReference>